<keyword evidence="1" id="KW-0540">Nuclease</keyword>
<dbReference type="AlphaFoldDB" id="A0A5R9F822"/>
<reference evidence="5 6" key="1">
    <citation type="submission" date="2019-04" db="EMBL/GenBank/DDBJ databases">
        <title>Bacillus caeni sp. nov., a bacterium isolated from mangrove sediment.</title>
        <authorList>
            <person name="Huang H."/>
            <person name="Mo K."/>
            <person name="Hu Y."/>
        </authorList>
    </citation>
    <scope>NUCLEOTIDE SEQUENCE [LARGE SCALE GENOMIC DNA]</scope>
    <source>
        <strain evidence="5 6">HB172195</strain>
    </source>
</reference>
<dbReference type="Gene3D" id="3.30.420.10">
    <property type="entry name" value="Ribonuclease H-like superfamily/Ribonuclease H"/>
    <property type="match status" value="1"/>
</dbReference>
<dbReference type="SMART" id="SM00479">
    <property type="entry name" value="EXOIII"/>
    <property type="match status" value="1"/>
</dbReference>
<evidence type="ECO:0000256" key="3">
    <source>
        <dbReference type="ARBA" id="ARBA00022839"/>
    </source>
</evidence>
<feature type="domain" description="Exonuclease" evidence="4">
    <location>
        <begin position="52"/>
        <end position="225"/>
    </location>
</feature>
<dbReference type="PANTHER" id="PTHR30231">
    <property type="entry name" value="DNA POLYMERASE III SUBUNIT EPSILON"/>
    <property type="match status" value="1"/>
</dbReference>
<dbReference type="FunFam" id="3.30.420.10:FF:000045">
    <property type="entry name" value="3'-5' exonuclease DinG"/>
    <property type="match status" value="1"/>
</dbReference>
<dbReference type="GO" id="GO:0003676">
    <property type="term" value="F:nucleic acid binding"/>
    <property type="evidence" value="ECO:0007669"/>
    <property type="project" value="InterPro"/>
</dbReference>
<sequence length="237" mass="27086">MIQFLKQLSGNRGANIYSSTSQTDPKQIAFMRQIERERKKEQVLDIPLTELKIVVFDIETTGFSPDQGDRILSIGAIKMKGSKLLEDDTFYSLVYSEQSPSLKVQTLTGITLDQLNEAPKIEEVFKAFNQFVQASPLVAHHSNHEKKFMSYFSWTTLRKGFNRRLIDTSFLTQIVNPSLNFVTLDECCSHFGIPISQRHHALGDAIMTAKLWGENVQAVQERGFRTLRDVYTHLARK</sequence>
<evidence type="ECO:0000313" key="5">
    <source>
        <dbReference type="EMBL" id="TLS36993.1"/>
    </source>
</evidence>
<keyword evidence="2" id="KW-0378">Hydrolase</keyword>
<gene>
    <name evidence="5" type="ORF">FCL54_12415</name>
</gene>
<dbReference type="SUPFAM" id="SSF53098">
    <property type="entry name" value="Ribonuclease H-like"/>
    <property type="match status" value="1"/>
</dbReference>
<dbReference type="InterPro" id="IPR036397">
    <property type="entry name" value="RNaseH_sf"/>
</dbReference>
<dbReference type="Pfam" id="PF00929">
    <property type="entry name" value="RNase_T"/>
    <property type="match status" value="1"/>
</dbReference>
<dbReference type="Proteomes" id="UP000308230">
    <property type="component" value="Unassembled WGS sequence"/>
</dbReference>
<evidence type="ECO:0000259" key="4">
    <source>
        <dbReference type="SMART" id="SM00479"/>
    </source>
</evidence>
<dbReference type="GO" id="GO:0005829">
    <property type="term" value="C:cytosol"/>
    <property type="evidence" value="ECO:0007669"/>
    <property type="project" value="TreeGrafter"/>
</dbReference>
<keyword evidence="6" id="KW-1185">Reference proteome</keyword>
<organism evidence="5 6">
    <name type="scientific">Exobacillus caeni</name>
    <dbReference type="NCBI Taxonomy" id="2574798"/>
    <lineage>
        <taxon>Bacteria</taxon>
        <taxon>Bacillati</taxon>
        <taxon>Bacillota</taxon>
        <taxon>Bacilli</taxon>
        <taxon>Bacillales</taxon>
        <taxon>Guptibacillaceae</taxon>
        <taxon>Exobacillus</taxon>
    </lineage>
</organism>
<dbReference type="CDD" id="cd06127">
    <property type="entry name" value="DEDDh"/>
    <property type="match status" value="1"/>
</dbReference>
<evidence type="ECO:0000256" key="1">
    <source>
        <dbReference type="ARBA" id="ARBA00022722"/>
    </source>
</evidence>
<keyword evidence="3 5" id="KW-0269">Exonuclease</keyword>
<dbReference type="PANTHER" id="PTHR30231:SF4">
    <property type="entry name" value="PROTEIN NEN2"/>
    <property type="match status" value="1"/>
</dbReference>
<dbReference type="InterPro" id="IPR013520">
    <property type="entry name" value="Ribonucl_H"/>
</dbReference>
<comment type="caution">
    <text evidence="5">The sequence shown here is derived from an EMBL/GenBank/DDBJ whole genome shotgun (WGS) entry which is preliminary data.</text>
</comment>
<dbReference type="EMBL" id="SWLG01000008">
    <property type="protein sequence ID" value="TLS36993.1"/>
    <property type="molecule type" value="Genomic_DNA"/>
</dbReference>
<dbReference type="NCBIfam" id="NF005836">
    <property type="entry name" value="PRK07740.1"/>
    <property type="match status" value="1"/>
</dbReference>
<protein>
    <submittedName>
        <fullName evidence="5">3'-5' exonuclease</fullName>
    </submittedName>
</protein>
<evidence type="ECO:0000313" key="6">
    <source>
        <dbReference type="Proteomes" id="UP000308230"/>
    </source>
</evidence>
<evidence type="ECO:0000256" key="2">
    <source>
        <dbReference type="ARBA" id="ARBA00022801"/>
    </source>
</evidence>
<dbReference type="OrthoDB" id="9804290at2"/>
<dbReference type="InterPro" id="IPR012337">
    <property type="entry name" value="RNaseH-like_sf"/>
</dbReference>
<accession>A0A5R9F822</accession>
<name>A0A5R9F822_9BACL</name>
<dbReference type="GO" id="GO:0008408">
    <property type="term" value="F:3'-5' exonuclease activity"/>
    <property type="evidence" value="ECO:0007669"/>
    <property type="project" value="TreeGrafter"/>
</dbReference>
<proteinExistence type="predicted"/>